<organism evidence="1 2">
    <name type="scientific">Filobacillus milosensis</name>
    <dbReference type="NCBI Taxonomy" id="94137"/>
    <lineage>
        <taxon>Bacteria</taxon>
        <taxon>Bacillati</taxon>
        <taxon>Bacillota</taxon>
        <taxon>Bacilli</taxon>
        <taxon>Bacillales</taxon>
        <taxon>Bacillaceae</taxon>
        <taxon>Filobacillus</taxon>
    </lineage>
</organism>
<dbReference type="Proteomes" id="UP000297975">
    <property type="component" value="Unassembled WGS sequence"/>
</dbReference>
<sequence>MRKNLAVTTLILIILVTLIFLINNENNDETEGHFSEIDAINKVLEKHPQYPSTPNKNKVVKDNDMDRFWYKLELGAIQVGKETYIITLGKNNRYVVDDEVVEQYIIYKVSPEGKELITEKDNTEIMSVFR</sequence>
<gene>
    <name evidence="1" type="ORF">E3U55_10350</name>
</gene>
<evidence type="ECO:0000313" key="2">
    <source>
        <dbReference type="Proteomes" id="UP000297975"/>
    </source>
</evidence>
<reference evidence="1 2" key="1">
    <citation type="submission" date="2019-03" db="EMBL/GenBank/DDBJ databases">
        <authorList>
            <person name="He R.-H."/>
        </authorList>
    </citation>
    <scope>NUCLEOTIDE SEQUENCE [LARGE SCALE GENOMIC DNA]</scope>
    <source>
        <strain evidence="2">SH 714</strain>
    </source>
</reference>
<keyword evidence="2" id="KW-1185">Reference proteome</keyword>
<dbReference type="AlphaFoldDB" id="A0A4Y8IFW7"/>
<accession>A0A4Y8IFW7</accession>
<dbReference type="RefSeq" id="WP_134340351.1">
    <property type="nucleotide sequence ID" value="NZ_SOPW01000010.1"/>
</dbReference>
<protein>
    <submittedName>
        <fullName evidence="1">Uncharacterized protein</fullName>
    </submittedName>
</protein>
<dbReference type="OrthoDB" id="2864505at2"/>
<proteinExistence type="predicted"/>
<comment type="caution">
    <text evidence="1">The sequence shown here is derived from an EMBL/GenBank/DDBJ whole genome shotgun (WGS) entry which is preliminary data.</text>
</comment>
<name>A0A4Y8IFW7_9BACI</name>
<dbReference type="EMBL" id="SOPW01000010">
    <property type="protein sequence ID" value="TFB19553.1"/>
    <property type="molecule type" value="Genomic_DNA"/>
</dbReference>
<evidence type="ECO:0000313" key="1">
    <source>
        <dbReference type="EMBL" id="TFB19553.1"/>
    </source>
</evidence>